<evidence type="ECO:0000256" key="1">
    <source>
        <dbReference type="SAM" id="MobiDB-lite"/>
    </source>
</evidence>
<accession>A0A140CTL7</accession>
<organism evidence="2 3">
    <name type="scientific">Pteropus associated gemycircularvirus 9</name>
    <dbReference type="NCBI Taxonomy" id="1985403"/>
    <lineage>
        <taxon>Viruses</taxon>
        <taxon>Monodnaviria</taxon>
        <taxon>Shotokuvirae</taxon>
        <taxon>Cressdnaviricota</taxon>
        <taxon>Repensiviricetes</taxon>
        <taxon>Geplafuvirales</taxon>
        <taxon>Genomoviridae</taxon>
        <taxon>Gemycircularvirus</taxon>
        <taxon>Gemycircularvirus ptero9</taxon>
    </lineage>
</organism>
<dbReference type="GeneID" id="37617547"/>
<dbReference type="RefSeq" id="YP_009506618.1">
    <property type="nucleotide sequence ID" value="NC_038492.1"/>
</dbReference>
<feature type="region of interest" description="Disordered" evidence="1">
    <location>
        <begin position="1"/>
        <end position="37"/>
    </location>
</feature>
<feature type="compositionally biased region" description="Basic residues" evidence="1">
    <location>
        <begin position="16"/>
        <end position="37"/>
    </location>
</feature>
<keyword evidence="3" id="KW-1185">Reference proteome</keyword>
<protein>
    <submittedName>
        <fullName evidence="2">Capsid protein</fullName>
    </submittedName>
</protein>
<dbReference type="OrthoDB" id="7982at10239"/>
<name>A0A140CTL7_9VIRU</name>
<dbReference type="KEGG" id="vg:37617547"/>
<dbReference type="EMBL" id="KT732795">
    <property type="protein sequence ID" value="AMH87674.1"/>
    <property type="molecule type" value="Genomic_DNA"/>
</dbReference>
<proteinExistence type="predicted"/>
<reference evidence="3" key="1">
    <citation type="journal article" date="2016" name="Infect. Genet. Evol.">
        <title>Cycloviruses, gemycircularviruses and other novel replication-associated protein encoding circular viruses in Pacific flying fox (Pteropus tonganus) faeces.</title>
        <authorList>
            <person name="Male M.F."/>
            <person name="Kraberger S."/>
            <person name="Stainton D."/>
            <person name="Kami V."/>
            <person name="Varsani A."/>
        </authorList>
    </citation>
    <scope>NUCLEOTIDE SEQUENCE [LARGE SCALE GENOMIC DNA]</scope>
</reference>
<evidence type="ECO:0000313" key="2">
    <source>
        <dbReference type="EMBL" id="AMH87674.1"/>
    </source>
</evidence>
<dbReference type="Proteomes" id="UP000133700">
    <property type="component" value="Segment"/>
</dbReference>
<sequence length="290" mass="32725">MPLKRYKGRNSVSYSRRSKSRKPSPKKKSYAKRKTMTRKRVVNIASTKKMDTMSTVSIRPDGSAFREPFVMNGDTTYIIPWVATWRNFQTSSTNTVKGLKADPTRSATSCYMRRLKEQIQLATNDGQCWQWRRICFTMKGDDIYAAAGPSFRVAFQNSGGYQRLFSDWNNTKGGTTPPINFLVDPIFKGTAGTDWDDPFVAPLDPYRIGVKYDKTRYIRSGNNFGMLKMVKLWHPMNKTLIYNDDENGGVTDAAATSVRTHGMGDYYVIDMFRAATGAVAGSQLNIRSSG</sequence>
<evidence type="ECO:0000313" key="3">
    <source>
        <dbReference type="Proteomes" id="UP000133700"/>
    </source>
</evidence>